<keyword evidence="4" id="KW-1185">Reference proteome</keyword>
<proteinExistence type="predicted"/>
<evidence type="ECO:0000313" key="3">
    <source>
        <dbReference type="EMBL" id="USG61260.1"/>
    </source>
</evidence>
<dbReference type="PANTHER" id="PTHR48081">
    <property type="entry name" value="AB HYDROLASE SUPERFAMILY PROTEIN C4A8.06C"/>
    <property type="match status" value="1"/>
</dbReference>
<evidence type="ECO:0000259" key="2">
    <source>
        <dbReference type="Pfam" id="PF20434"/>
    </source>
</evidence>
<organism evidence="3 4">
    <name type="scientific">Sneathiella marina</name>
    <dbReference type="NCBI Taxonomy" id="2950108"/>
    <lineage>
        <taxon>Bacteria</taxon>
        <taxon>Pseudomonadati</taxon>
        <taxon>Pseudomonadota</taxon>
        <taxon>Alphaproteobacteria</taxon>
        <taxon>Sneathiellales</taxon>
        <taxon>Sneathiellaceae</taxon>
        <taxon>Sneathiella</taxon>
    </lineage>
</organism>
<protein>
    <submittedName>
        <fullName evidence="3">Alpha/beta hydrolase</fullName>
    </submittedName>
</protein>
<dbReference type="EMBL" id="CP098747">
    <property type="protein sequence ID" value="USG61260.1"/>
    <property type="molecule type" value="Genomic_DNA"/>
</dbReference>
<dbReference type="InterPro" id="IPR029058">
    <property type="entry name" value="AB_hydrolase_fold"/>
</dbReference>
<reference evidence="3" key="1">
    <citation type="submission" date="2022-06" db="EMBL/GenBank/DDBJ databases">
        <title>Sneathiella actinostolidae sp. nov., isolated from a sea anemonein the Western Pacific Ocean.</title>
        <authorList>
            <person name="Wei M.J."/>
        </authorList>
    </citation>
    <scope>NUCLEOTIDE SEQUENCE</scope>
    <source>
        <strain evidence="3">PHK-P5</strain>
    </source>
</reference>
<evidence type="ECO:0000313" key="4">
    <source>
        <dbReference type="Proteomes" id="UP001056291"/>
    </source>
</evidence>
<dbReference type="RefSeq" id="WP_251934247.1">
    <property type="nucleotide sequence ID" value="NZ_CP098747.1"/>
</dbReference>
<dbReference type="InterPro" id="IPR049492">
    <property type="entry name" value="BD-FAE-like_dom"/>
</dbReference>
<feature type="domain" description="BD-FAE-like" evidence="2">
    <location>
        <begin position="62"/>
        <end position="151"/>
    </location>
</feature>
<dbReference type="SUPFAM" id="SSF53474">
    <property type="entry name" value="alpha/beta-Hydrolases"/>
    <property type="match status" value="1"/>
</dbReference>
<dbReference type="Pfam" id="PF20434">
    <property type="entry name" value="BD-FAE"/>
    <property type="match status" value="1"/>
</dbReference>
<dbReference type="GO" id="GO:0016787">
    <property type="term" value="F:hydrolase activity"/>
    <property type="evidence" value="ECO:0007669"/>
    <property type="project" value="UniProtKB-KW"/>
</dbReference>
<accession>A0ABY4W267</accession>
<dbReference type="InterPro" id="IPR050300">
    <property type="entry name" value="GDXG_lipolytic_enzyme"/>
</dbReference>
<sequence length="280" mass="29868">MTNRLEAEFVFRDRYPERSEIYERFDTESATLRAAGAAQLDRPYGAHPRARFDLFPGQSGKGLVVFVHGGYWQSHNKERYSFVAAPFLRDGSSVALVGYPLAPEVGIATMIIHIGAAIAAIFDALHRSGIAPSGWVLTGHSAGGHLAASAAPALPASVMPLSGLVPISGLFDLSPLLGTSVNHLLKMDTDMAKSASPLEYPAAETQLIAIVGSAETKEYLRQSSAMVDKYQAADRHGSALVTLPGENHYSILLELLQPRSIISGIVSKVLSGACEKVNNA</sequence>
<keyword evidence="1 3" id="KW-0378">Hydrolase</keyword>
<dbReference type="Gene3D" id="3.40.50.1820">
    <property type="entry name" value="alpha/beta hydrolase"/>
    <property type="match status" value="1"/>
</dbReference>
<dbReference type="Proteomes" id="UP001056291">
    <property type="component" value="Chromosome"/>
</dbReference>
<gene>
    <name evidence="3" type="ORF">NBZ79_19055</name>
</gene>
<name>A0ABY4W267_9PROT</name>
<dbReference type="PANTHER" id="PTHR48081:SF33">
    <property type="entry name" value="KYNURENINE FORMAMIDASE"/>
    <property type="match status" value="1"/>
</dbReference>
<evidence type="ECO:0000256" key="1">
    <source>
        <dbReference type="ARBA" id="ARBA00022801"/>
    </source>
</evidence>